<evidence type="ECO:0000313" key="1">
    <source>
        <dbReference type="EMBL" id="KAH7937687.1"/>
    </source>
</evidence>
<sequence>MERLQKKQAALRQAIDKIIAAASEPLQSPTIQVGELEEHLDLLLEQAEELKSVNEGIEKKIDLQELDAELEACAAYTEKICSLKTKLKRALRSQTTNESRSTTPSVTRNMSDHEANHISSVPGADAATKQKAPIKGDVRPQNPSAAVLTVTGDEVQCAFCDAEGHQPANCVAPVPIDKKKEVMSRERRCYKCAKKKHRAAECRTARWLKCAKCSGRHATGVCEFNRRLTQPPSLEDAAPAETTVQSSLQVGPTRGATRVLLQTARAIRIEALEVPAICGDLLQPPDDCTARIAHEQGLQLADTLPDGCHLGVEVELLIGADHYWDITTGNVKRLCKNLVAMETAFGWTLQGTEPASSVATYVMRVDVATEPGEISPQLTSFWELEHPGIVNDAQLTAKDDSVLRDFEESIVHENGRYEVTPPRRENAADLTANKSTPEPLMNLEDHNSLTRVLRVTAWVRRFIQSCRSQSKLTGELTAEQVADAEKIWQRACQLDTFGNDVHALRATRPLDRGSSVMALNPFLDADGIMRVGGRLQYSTEEENAKHPVILSPSHPFTRLLISWEHRRLLHAGVRATLSQLRERCWIIRGRQAIKSVIRRCLPCKKQSCRAAEEPTAPLPPYRVTQADPSETTGIHFAGPIFYNDSGSEHKAYIALFTCATTRAAPSSSMNYQPVWTMAARNEPVLIAGEDVKTCDDNREYATEKRRRGRLTRPSITS</sequence>
<protein>
    <submittedName>
        <fullName evidence="1">Uncharacterized protein</fullName>
    </submittedName>
</protein>
<accession>A0ACB8C9X2</accession>
<dbReference type="EMBL" id="CM023477">
    <property type="protein sequence ID" value="KAH7937687.1"/>
    <property type="molecule type" value="Genomic_DNA"/>
</dbReference>
<comment type="caution">
    <text evidence="1">The sequence shown here is derived from an EMBL/GenBank/DDBJ whole genome shotgun (WGS) entry which is preliminary data.</text>
</comment>
<dbReference type="Proteomes" id="UP000821865">
    <property type="component" value="Chromosome 8"/>
</dbReference>
<proteinExistence type="predicted"/>
<evidence type="ECO:0000313" key="2">
    <source>
        <dbReference type="Proteomes" id="UP000821865"/>
    </source>
</evidence>
<keyword evidence="2" id="KW-1185">Reference proteome</keyword>
<organism evidence="1 2">
    <name type="scientific">Dermacentor silvarum</name>
    <name type="common">Tick</name>
    <dbReference type="NCBI Taxonomy" id="543639"/>
    <lineage>
        <taxon>Eukaryota</taxon>
        <taxon>Metazoa</taxon>
        <taxon>Ecdysozoa</taxon>
        <taxon>Arthropoda</taxon>
        <taxon>Chelicerata</taxon>
        <taxon>Arachnida</taxon>
        <taxon>Acari</taxon>
        <taxon>Parasitiformes</taxon>
        <taxon>Ixodida</taxon>
        <taxon>Ixodoidea</taxon>
        <taxon>Ixodidae</taxon>
        <taxon>Rhipicephalinae</taxon>
        <taxon>Dermacentor</taxon>
    </lineage>
</organism>
<reference evidence="1" key="1">
    <citation type="submission" date="2020-05" db="EMBL/GenBank/DDBJ databases">
        <title>Large-scale comparative analyses of tick genomes elucidate their genetic diversity and vector capacities.</title>
        <authorList>
            <person name="Jia N."/>
            <person name="Wang J."/>
            <person name="Shi W."/>
            <person name="Du L."/>
            <person name="Sun Y."/>
            <person name="Zhan W."/>
            <person name="Jiang J."/>
            <person name="Wang Q."/>
            <person name="Zhang B."/>
            <person name="Ji P."/>
            <person name="Sakyi L.B."/>
            <person name="Cui X."/>
            <person name="Yuan T."/>
            <person name="Jiang B."/>
            <person name="Yang W."/>
            <person name="Lam T.T.-Y."/>
            <person name="Chang Q."/>
            <person name="Ding S."/>
            <person name="Wang X."/>
            <person name="Zhu J."/>
            <person name="Ruan X."/>
            <person name="Zhao L."/>
            <person name="Wei J."/>
            <person name="Que T."/>
            <person name="Du C."/>
            <person name="Cheng J."/>
            <person name="Dai P."/>
            <person name="Han X."/>
            <person name="Huang E."/>
            <person name="Gao Y."/>
            <person name="Liu J."/>
            <person name="Shao H."/>
            <person name="Ye R."/>
            <person name="Li L."/>
            <person name="Wei W."/>
            <person name="Wang X."/>
            <person name="Wang C."/>
            <person name="Yang T."/>
            <person name="Huo Q."/>
            <person name="Li W."/>
            <person name="Guo W."/>
            <person name="Chen H."/>
            <person name="Zhou L."/>
            <person name="Ni X."/>
            <person name="Tian J."/>
            <person name="Zhou Y."/>
            <person name="Sheng Y."/>
            <person name="Liu T."/>
            <person name="Pan Y."/>
            <person name="Xia L."/>
            <person name="Li J."/>
            <person name="Zhao F."/>
            <person name="Cao W."/>
        </authorList>
    </citation>
    <scope>NUCLEOTIDE SEQUENCE</scope>
    <source>
        <strain evidence="1">Dsil-2018</strain>
    </source>
</reference>
<name>A0ACB8C9X2_DERSI</name>
<gene>
    <name evidence="1" type="ORF">HPB49_014679</name>
</gene>